<gene>
    <name evidence="1" type="ORF">BUZ57_10220</name>
</gene>
<dbReference type="Proteomes" id="UP000285625">
    <property type="component" value="Unassembled WGS sequence"/>
</dbReference>
<reference evidence="1 2" key="1">
    <citation type="journal article" date="2016" name="Front. Microbiol.">
        <title>Comprehensive Phylogenetic Analysis of Bovine Non-aureus Staphylococci Species Based on Whole-Genome Sequencing.</title>
        <authorList>
            <person name="Naushad S."/>
            <person name="Barkema H.W."/>
            <person name="Luby C."/>
            <person name="Condas L.A."/>
            <person name="Nobrega D.B."/>
            <person name="Carson D.A."/>
            <person name="De Buck J."/>
        </authorList>
    </citation>
    <scope>NUCLEOTIDE SEQUENCE [LARGE SCALE GENOMIC DNA]</scope>
    <source>
        <strain evidence="1 2">SNUC 5959</strain>
    </source>
</reference>
<dbReference type="EMBL" id="QXVO01000037">
    <property type="protein sequence ID" value="RIO43817.1"/>
    <property type="molecule type" value="Genomic_DNA"/>
</dbReference>
<name>A0A0A8HQP4_STAHY</name>
<organism evidence="1 2">
    <name type="scientific">Staphylococcus hyicus</name>
    <dbReference type="NCBI Taxonomy" id="1284"/>
    <lineage>
        <taxon>Bacteria</taxon>
        <taxon>Bacillati</taxon>
        <taxon>Bacillota</taxon>
        <taxon>Bacilli</taxon>
        <taxon>Bacillales</taxon>
        <taxon>Staphylococcaceae</taxon>
        <taxon>Staphylococcus</taxon>
    </lineage>
</organism>
<dbReference type="KEGG" id="shu:SHYC_02095"/>
<evidence type="ECO:0000313" key="2">
    <source>
        <dbReference type="Proteomes" id="UP000285625"/>
    </source>
</evidence>
<evidence type="ECO:0000313" key="1">
    <source>
        <dbReference type="EMBL" id="RIO43817.1"/>
    </source>
</evidence>
<sequence length="70" mass="8266">MSLNELLQKFMDYRWSLTDVILLMFFPSLLSTLFGPFIGIPAGLAFFIILFMVNEEDEDEEDDLDERRQK</sequence>
<dbReference type="RefSeq" id="WP_039644062.1">
    <property type="nucleotide sequence ID" value="NZ_CP008747.1"/>
</dbReference>
<proteinExistence type="predicted"/>
<dbReference type="GeneID" id="41072256"/>
<comment type="caution">
    <text evidence="1">The sequence shown here is derived from an EMBL/GenBank/DDBJ whole genome shotgun (WGS) entry which is preliminary data.</text>
</comment>
<protein>
    <submittedName>
        <fullName evidence="1">Uncharacterized protein</fullName>
    </submittedName>
</protein>
<dbReference type="AlphaFoldDB" id="A0A0A8HQP4"/>
<dbReference type="HOGENOM" id="CLU_200583_0_0_9"/>
<accession>A0A0A8HQP4</accession>